<gene>
    <name evidence="2" type="ORF">CKF54_03725</name>
</gene>
<dbReference type="Proteomes" id="UP000265691">
    <property type="component" value="Unassembled WGS sequence"/>
</dbReference>
<evidence type="ECO:0000313" key="3">
    <source>
        <dbReference type="Proteomes" id="UP000265691"/>
    </source>
</evidence>
<keyword evidence="3" id="KW-1185">Reference proteome</keyword>
<sequence>MKPVKHEAPMKYEDPRDLNEFQLSTWAEYSLKFISISFNIAFVLICISALIIAVLFFVSIIGELSLKVVEIYNLIKISLS</sequence>
<name>A0A3A1Y5Z8_9GAMM</name>
<organism evidence="2 3">
    <name type="scientific">Psittacicella hinzii</name>
    <dbReference type="NCBI Taxonomy" id="2028575"/>
    <lineage>
        <taxon>Bacteria</taxon>
        <taxon>Pseudomonadati</taxon>
        <taxon>Pseudomonadota</taxon>
        <taxon>Gammaproteobacteria</taxon>
        <taxon>Pasteurellales</taxon>
        <taxon>Psittacicellaceae</taxon>
        <taxon>Psittacicella</taxon>
    </lineage>
</organism>
<dbReference type="EMBL" id="NRHC01000040">
    <property type="protein sequence ID" value="RIY32921.1"/>
    <property type="molecule type" value="Genomic_DNA"/>
</dbReference>
<keyword evidence="1" id="KW-1133">Transmembrane helix</keyword>
<dbReference type="AlphaFoldDB" id="A0A3A1Y5Z8"/>
<evidence type="ECO:0000313" key="2">
    <source>
        <dbReference type="EMBL" id="RIY32921.1"/>
    </source>
</evidence>
<evidence type="ECO:0000256" key="1">
    <source>
        <dbReference type="SAM" id="Phobius"/>
    </source>
</evidence>
<protein>
    <submittedName>
        <fullName evidence="2">Uncharacterized protein</fullName>
    </submittedName>
</protein>
<comment type="caution">
    <text evidence="2">The sequence shown here is derived from an EMBL/GenBank/DDBJ whole genome shotgun (WGS) entry which is preliminary data.</text>
</comment>
<proteinExistence type="predicted"/>
<keyword evidence="1" id="KW-0472">Membrane</keyword>
<dbReference type="RefSeq" id="WP_119524942.1">
    <property type="nucleotide sequence ID" value="NZ_NRHC01000040.1"/>
</dbReference>
<feature type="transmembrane region" description="Helical" evidence="1">
    <location>
        <begin position="33"/>
        <end position="58"/>
    </location>
</feature>
<reference evidence="2 3" key="1">
    <citation type="submission" date="2017-08" db="EMBL/GenBank/DDBJ databases">
        <title>Reclassification of Bisgaard taxon 37 and 44.</title>
        <authorList>
            <person name="Christensen H."/>
        </authorList>
    </citation>
    <scope>NUCLEOTIDE SEQUENCE [LARGE SCALE GENOMIC DNA]</scope>
    <source>
        <strain evidence="2 3">B96_3</strain>
    </source>
</reference>
<accession>A0A3A1Y5Z8</accession>
<keyword evidence="1" id="KW-0812">Transmembrane</keyword>